<dbReference type="PANTHER" id="PTHR43481">
    <property type="entry name" value="FRUCTOSE-1-PHOSPHATE PHOSPHATASE"/>
    <property type="match status" value="1"/>
</dbReference>
<dbReference type="SFLD" id="SFLDG01129">
    <property type="entry name" value="C1.5:_HAD__Beta-PGM__Phosphata"/>
    <property type="match status" value="1"/>
</dbReference>
<dbReference type="InterPro" id="IPR006439">
    <property type="entry name" value="HAD-SF_hydro_IA"/>
</dbReference>
<dbReference type="InterPro" id="IPR023214">
    <property type="entry name" value="HAD_sf"/>
</dbReference>
<dbReference type="Gene3D" id="1.10.150.240">
    <property type="entry name" value="Putative phosphatase, domain 2"/>
    <property type="match status" value="1"/>
</dbReference>
<organism evidence="1 2">
    <name type="scientific">Microbacterium keratanolyticum</name>
    <dbReference type="NCBI Taxonomy" id="67574"/>
    <lineage>
        <taxon>Bacteria</taxon>
        <taxon>Bacillati</taxon>
        <taxon>Actinomycetota</taxon>
        <taxon>Actinomycetes</taxon>
        <taxon>Micrococcales</taxon>
        <taxon>Microbacteriaceae</taxon>
        <taxon>Microbacterium</taxon>
    </lineage>
</organism>
<keyword evidence="2" id="KW-1185">Reference proteome</keyword>
<dbReference type="Proteomes" id="UP001142325">
    <property type="component" value="Unassembled WGS sequence"/>
</dbReference>
<sequence>MTQIISARAVLLDMDGTLVDSTAAVERIWLAWAAAHDLDPTHVLSVIHGRQGHESMAILLPERDHAINLTENQSMLANESNDVEGVVAIAGAQALLAALTPLPHAIVTSADVTLMNARMNQAQLAVPALAITAEHVTASKPDPEGFLHAAALLGFDPADCVVFEDSGAGIRAGKAAGMRVIGVGPHAAAHDPDYVVADLTGVEVTANEEGFTLTLQ</sequence>
<dbReference type="EMBL" id="BSET01000002">
    <property type="protein sequence ID" value="GLK03022.1"/>
    <property type="molecule type" value="Genomic_DNA"/>
</dbReference>
<dbReference type="SUPFAM" id="SSF56784">
    <property type="entry name" value="HAD-like"/>
    <property type="match status" value="1"/>
</dbReference>
<dbReference type="PANTHER" id="PTHR43481:SF4">
    <property type="entry name" value="GLYCEROL-1-PHOSPHATE PHOSPHOHYDROLASE 1-RELATED"/>
    <property type="match status" value="1"/>
</dbReference>
<dbReference type="SFLD" id="SFLDS00003">
    <property type="entry name" value="Haloacid_Dehalogenase"/>
    <property type="match status" value="1"/>
</dbReference>
<proteinExistence type="predicted"/>
<dbReference type="InterPro" id="IPR023198">
    <property type="entry name" value="PGP-like_dom2"/>
</dbReference>
<gene>
    <name evidence="1" type="ORF">GCM10017596_27370</name>
</gene>
<dbReference type="Pfam" id="PF00702">
    <property type="entry name" value="Hydrolase"/>
    <property type="match status" value="1"/>
</dbReference>
<dbReference type="GO" id="GO:0050308">
    <property type="term" value="F:sugar-phosphatase activity"/>
    <property type="evidence" value="ECO:0007669"/>
    <property type="project" value="TreeGrafter"/>
</dbReference>
<evidence type="ECO:0000313" key="2">
    <source>
        <dbReference type="Proteomes" id="UP001142325"/>
    </source>
</evidence>
<comment type="caution">
    <text evidence="1">The sequence shown here is derived from an EMBL/GenBank/DDBJ whole genome shotgun (WGS) entry which is preliminary data.</text>
</comment>
<keyword evidence="1" id="KW-0378">Hydrolase</keyword>
<accession>A0A9W6M9W0</accession>
<protein>
    <submittedName>
        <fullName evidence="1">Hydrolase</fullName>
    </submittedName>
</protein>
<reference evidence="1" key="2">
    <citation type="submission" date="2023-01" db="EMBL/GenBank/DDBJ databases">
        <authorList>
            <person name="Sun Q."/>
            <person name="Evtushenko L."/>
        </authorList>
    </citation>
    <scope>NUCLEOTIDE SEQUENCE</scope>
    <source>
        <strain evidence="1">VKM Ac-1958</strain>
    </source>
</reference>
<dbReference type="Gene3D" id="3.40.50.1000">
    <property type="entry name" value="HAD superfamily/HAD-like"/>
    <property type="match status" value="1"/>
</dbReference>
<evidence type="ECO:0000313" key="1">
    <source>
        <dbReference type="EMBL" id="GLK03022.1"/>
    </source>
</evidence>
<dbReference type="AlphaFoldDB" id="A0A9W6M9W0"/>
<reference evidence="1" key="1">
    <citation type="journal article" date="2014" name="Int. J. Syst. Evol. Microbiol.">
        <title>Complete genome sequence of Corynebacterium casei LMG S-19264T (=DSM 44701T), isolated from a smear-ripened cheese.</title>
        <authorList>
            <consortium name="US DOE Joint Genome Institute (JGI-PGF)"/>
            <person name="Walter F."/>
            <person name="Albersmeier A."/>
            <person name="Kalinowski J."/>
            <person name="Ruckert C."/>
        </authorList>
    </citation>
    <scope>NUCLEOTIDE SEQUENCE</scope>
    <source>
        <strain evidence="1">VKM Ac-1958</strain>
    </source>
</reference>
<dbReference type="InterPro" id="IPR036412">
    <property type="entry name" value="HAD-like_sf"/>
</dbReference>
<dbReference type="NCBIfam" id="TIGR01509">
    <property type="entry name" value="HAD-SF-IA-v3"/>
    <property type="match status" value="1"/>
</dbReference>
<dbReference type="InterPro" id="IPR051806">
    <property type="entry name" value="HAD-like_SPP"/>
</dbReference>
<dbReference type="RefSeq" id="WP_204937830.1">
    <property type="nucleotide sequence ID" value="NZ_BAAAUM010000002.1"/>
</dbReference>
<name>A0A9W6M9W0_9MICO</name>